<evidence type="ECO:0000256" key="8">
    <source>
        <dbReference type="SAM" id="Phobius"/>
    </source>
</evidence>
<feature type="region of interest" description="Disordered" evidence="7">
    <location>
        <begin position="312"/>
        <end position="390"/>
    </location>
</feature>
<dbReference type="Gene3D" id="1.10.510.10">
    <property type="entry name" value="Transferase(Phosphotransferase) domain 1"/>
    <property type="match status" value="1"/>
</dbReference>
<evidence type="ECO:0000256" key="1">
    <source>
        <dbReference type="ARBA" id="ARBA00012513"/>
    </source>
</evidence>
<feature type="domain" description="Protein kinase" evidence="9">
    <location>
        <begin position="1"/>
        <end position="250"/>
    </location>
</feature>
<feature type="transmembrane region" description="Helical" evidence="8">
    <location>
        <begin position="290"/>
        <end position="312"/>
    </location>
</feature>
<evidence type="ECO:0000256" key="5">
    <source>
        <dbReference type="ARBA" id="ARBA00022777"/>
    </source>
</evidence>
<dbReference type="EMBL" id="LAIR01000002">
    <property type="protein sequence ID" value="KNX37097.1"/>
    <property type="molecule type" value="Genomic_DNA"/>
</dbReference>
<dbReference type="Pfam" id="PF00069">
    <property type="entry name" value="Pkinase"/>
    <property type="match status" value="1"/>
</dbReference>
<dbReference type="SUPFAM" id="SSF56112">
    <property type="entry name" value="Protein kinase-like (PK-like)"/>
    <property type="match status" value="1"/>
</dbReference>
<keyword evidence="8" id="KW-1133">Transmembrane helix</keyword>
<dbReference type="PANTHER" id="PTHR43289:SF6">
    <property type="entry name" value="SERINE_THREONINE-PROTEIN KINASE NEKL-3"/>
    <property type="match status" value="1"/>
</dbReference>
<evidence type="ECO:0000256" key="3">
    <source>
        <dbReference type="ARBA" id="ARBA00022679"/>
    </source>
</evidence>
<dbReference type="SMART" id="SM00220">
    <property type="entry name" value="S_TKc"/>
    <property type="match status" value="1"/>
</dbReference>
<dbReference type="GO" id="GO:0004674">
    <property type="term" value="F:protein serine/threonine kinase activity"/>
    <property type="evidence" value="ECO:0007669"/>
    <property type="project" value="UniProtKB-KW"/>
</dbReference>
<gene>
    <name evidence="10" type="ORF">VV01_07965</name>
</gene>
<feature type="compositionally biased region" description="Polar residues" evidence="7">
    <location>
        <begin position="318"/>
        <end position="332"/>
    </location>
</feature>
<dbReference type="PROSITE" id="PS00108">
    <property type="entry name" value="PROTEIN_KINASE_ST"/>
    <property type="match status" value="1"/>
</dbReference>
<keyword evidence="8" id="KW-0812">Transmembrane</keyword>
<dbReference type="AlphaFoldDB" id="A0A0L6CH15"/>
<protein>
    <recommendedName>
        <fullName evidence="1">non-specific serine/threonine protein kinase</fullName>
        <ecNumber evidence="1">2.7.11.1</ecNumber>
    </recommendedName>
</protein>
<keyword evidence="11" id="KW-1185">Reference proteome</keyword>
<dbReference type="GO" id="GO:0005524">
    <property type="term" value="F:ATP binding"/>
    <property type="evidence" value="ECO:0007669"/>
    <property type="project" value="UniProtKB-KW"/>
</dbReference>
<keyword evidence="3" id="KW-0808">Transferase</keyword>
<comment type="caution">
    <text evidence="10">The sequence shown here is derived from an EMBL/GenBank/DDBJ whole genome shotgun (WGS) entry which is preliminary data.</text>
</comment>
<keyword evidence="5" id="KW-0418">Kinase</keyword>
<evidence type="ECO:0000313" key="10">
    <source>
        <dbReference type="EMBL" id="KNX37097.1"/>
    </source>
</evidence>
<evidence type="ECO:0000256" key="6">
    <source>
        <dbReference type="ARBA" id="ARBA00022840"/>
    </source>
</evidence>
<evidence type="ECO:0000256" key="7">
    <source>
        <dbReference type="SAM" id="MobiDB-lite"/>
    </source>
</evidence>
<evidence type="ECO:0000256" key="2">
    <source>
        <dbReference type="ARBA" id="ARBA00022527"/>
    </source>
</evidence>
<keyword evidence="2" id="KW-0723">Serine/threonine-protein kinase</keyword>
<keyword evidence="4" id="KW-0547">Nucleotide-binding</keyword>
<dbReference type="PANTHER" id="PTHR43289">
    <property type="entry name" value="MITOGEN-ACTIVATED PROTEIN KINASE KINASE KINASE 20-RELATED"/>
    <property type="match status" value="1"/>
</dbReference>
<evidence type="ECO:0000259" key="9">
    <source>
        <dbReference type="PROSITE" id="PS50011"/>
    </source>
</evidence>
<organism evidence="10 11">
    <name type="scientific">Luteipulveratus halotolerans</name>
    <dbReference type="NCBI Taxonomy" id="1631356"/>
    <lineage>
        <taxon>Bacteria</taxon>
        <taxon>Bacillati</taxon>
        <taxon>Actinomycetota</taxon>
        <taxon>Actinomycetes</taxon>
        <taxon>Micrococcales</taxon>
        <taxon>Dermacoccaceae</taxon>
        <taxon>Luteipulveratus</taxon>
    </lineage>
</organism>
<dbReference type="PATRIC" id="fig|1631356.3.peg.1544"/>
<dbReference type="OrthoDB" id="9762169at2"/>
<dbReference type="InterPro" id="IPR000719">
    <property type="entry name" value="Prot_kinase_dom"/>
</dbReference>
<proteinExistence type="predicted"/>
<dbReference type="CDD" id="cd14014">
    <property type="entry name" value="STKc_PknB_like"/>
    <property type="match status" value="1"/>
</dbReference>
<keyword evidence="6" id="KW-0067">ATP-binding</keyword>
<reference evidence="11" key="1">
    <citation type="submission" date="2015-03" db="EMBL/GenBank/DDBJ databases">
        <title>Luteipulveratus halotolerans sp. nov., a novel actinobacterium (Dermacoccaceae) from Sarawak, Malaysia.</title>
        <authorList>
            <person name="Juboi H."/>
            <person name="Basik A."/>
            <person name="Shamsul S.S."/>
            <person name="Arnold P."/>
            <person name="Schmitt E.K."/>
            <person name="Sanglier J.-J."/>
            <person name="Yeo T."/>
        </authorList>
    </citation>
    <scope>NUCLEOTIDE SEQUENCE [LARGE SCALE GENOMIC DNA]</scope>
    <source>
        <strain evidence="11">C296001</strain>
    </source>
</reference>
<name>A0A0L6CH15_9MICO</name>
<dbReference type="FunFam" id="1.10.510.10:FF:000021">
    <property type="entry name" value="Serine/threonine protein kinase"/>
    <property type="match status" value="1"/>
</dbReference>
<dbReference type="InterPro" id="IPR011009">
    <property type="entry name" value="Kinase-like_dom_sf"/>
</dbReference>
<feature type="region of interest" description="Disordered" evidence="7">
    <location>
        <begin position="234"/>
        <end position="286"/>
    </location>
</feature>
<sequence length="493" mass="51787">MGEVYIAYDTVKDRTVALKLLPTDLADDPEYQERFRREARTAARLQEPHVIPIHDFGAIDGVLFIDMRLVRGRDLRSVLRSERRLDPARAIAVVSQVAAALDAAHADGLVHRDVKPENVLLTQDDFAYLADFGIASRADESKLTGDGSAIGSFAYMAPERFDDAPVTSSADVYSLGCLLHECLTGATPFAARTVSAQIRAHLYETPPALSVIAPDVPAGLDRVLQWALAKDPASRPQTAGDLARAASAALDPRSSPVERARTDPMPPPVAAPRSSSATETPTAGRSRRGVAVLALVAVAAVVAGVLALRPLLSDDGNGAQSGATGVTLTSDDGVSASPSATPTSAATSGPTPEPTSSTPSTTTPMPSPSTEPGTTNVPSQRTGVGLSGPGYDFQGWVSPQDARCNVDDPAVLVAASTTTRIAICETAVGDYYYRGYSTKSGNGIEIDHPERTASGWQVTNDGVTYDISRTDLSIRKGSNSLLDEPMTTYADGT</sequence>
<feature type="compositionally biased region" description="Low complexity" evidence="7">
    <location>
        <begin position="241"/>
        <end position="255"/>
    </location>
</feature>
<dbReference type="InterPro" id="IPR008271">
    <property type="entry name" value="Ser/Thr_kinase_AS"/>
</dbReference>
<dbReference type="PROSITE" id="PS50011">
    <property type="entry name" value="PROTEIN_KINASE_DOM"/>
    <property type="match status" value="1"/>
</dbReference>
<dbReference type="STRING" id="1631356.VV01_07965"/>
<evidence type="ECO:0000256" key="4">
    <source>
        <dbReference type="ARBA" id="ARBA00022741"/>
    </source>
</evidence>
<dbReference type="Proteomes" id="UP000037397">
    <property type="component" value="Unassembled WGS sequence"/>
</dbReference>
<dbReference type="Gene3D" id="3.30.200.20">
    <property type="entry name" value="Phosphorylase Kinase, domain 1"/>
    <property type="match status" value="1"/>
</dbReference>
<evidence type="ECO:0000313" key="11">
    <source>
        <dbReference type="Proteomes" id="UP000037397"/>
    </source>
</evidence>
<feature type="compositionally biased region" description="Low complexity" evidence="7">
    <location>
        <begin position="335"/>
        <end position="375"/>
    </location>
</feature>
<dbReference type="EC" id="2.7.11.1" evidence="1"/>
<accession>A0A0L6CH15</accession>
<keyword evidence="8" id="KW-0472">Membrane</keyword>